<dbReference type="EMBL" id="JAAGAX010000005">
    <property type="protein sequence ID" value="KAF2315914.1"/>
    <property type="molecule type" value="Genomic_DNA"/>
</dbReference>
<keyword evidence="9" id="KW-0539">Nucleus</keyword>
<dbReference type="SMART" id="SM00146">
    <property type="entry name" value="PI3Kc"/>
    <property type="match status" value="1"/>
</dbReference>
<keyword evidence="8" id="KW-0067">ATP-binding</keyword>
<comment type="catalytic activity">
    <reaction evidence="12">
        <text>L-seryl-[protein] + ATP = O-phospho-L-seryl-[protein] + ADP + H(+)</text>
        <dbReference type="Rhea" id="RHEA:17989"/>
        <dbReference type="Rhea" id="RHEA-COMP:9863"/>
        <dbReference type="Rhea" id="RHEA-COMP:11604"/>
        <dbReference type="ChEBI" id="CHEBI:15378"/>
        <dbReference type="ChEBI" id="CHEBI:29999"/>
        <dbReference type="ChEBI" id="CHEBI:30616"/>
        <dbReference type="ChEBI" id="CHEBI:83421"/>
        <dbReference type="ChEBI" id="CHEBI:456216"/>
        <dbReference type="EC" id="2.7.11.1"/>
    </reaction>
</comment>
<keyword evidence="4" id="KW-0808">Transferase</keyword>
<dbReference type="SUPFAM" id="SSF56112">
    <property type="entry name" value="Protein kinase-like (PK-like)"/>
    <property type="match status" value="1"/>
</dbReference>
<dbReference type="GO" id="GO:0005524">
    <property type="term" value="F:ATP binding"/>
    <property type="evidence" value="ECO:0007669"/>
    <property type="project" value="UniProtKB-KW"/>
</dbReference>
<dbReference type="GO" id="GO:0004674">
    <property type="term" value="F:protein serine/threonine kinase activity"/>
    <property type="evidence" value="ECO:0007669"/>
    <property type="project" value="UniProtKB-KW"/>
</dbReference>
<evidence type="ECO:0000256" key="11">
    <source>
        <dbReference type="ARBA" id="ARBA00047899"/>
    </source>
</evidence>
<keyword evidence="7" id="KW-0418">Kinase</keyword>
<name>A0A6A6MRS6_HEVBR</name>
<evidence type="ECO:0000313" key="17">
    <source>
        <dbReference type="EMBL" id="KAF2315914.1"/>
    </source>
</evidence>
<keyword evidence="18" id="KW-1185">Reference proteome</keyword>
<evidence type="ECO:0000256" key="1">
    <source>
        <dbReference type="ARBA" id="ARBA00004123"/>
    </source>
</evidence>
<sequence length="1216" mass="139160">MSLLLQLTVESDISLHDYVKELEPFPEIDIFNEVREFHQELCQAYSPRDHLLKFVKRSCYLPPRLLLCSVQALHKKLLMGEYFEGERNKRDNMEDIPWHSDPEIVKAVWTVVRMCGSDDASSIRTLMSDFISRVGIGDPHGVVFHLPGESSDIKKYLMDDSVRIVDLTSQALRKFSVAEAIPLEKPTIWETQNKTFEMWICPLVYSLIGYNNDVILRLCQDIVLLKAEVAELLLPSVIEDLAGRKNMDMDLHKLICLQHAKPSSYGSKSRSISAKARDSIATSSAMAMFTSSWDKICGSYFTSMMYVEYWCEEHFNSLTLGHPDFAHVEVLPDHIEVLVSAVTQINEPDSLYGIIQSHKYEAAWRAGNWDFSLLVHGGNSSSGQNVKTDHFNENLHRSVWSVSCASEESTEYIYSTVIKLQILYHLGMAWNIRWTASPHEMTEFFHKKQQSFPEPVFPTMEQLSWLNKDWDNVLERTQLHMNLLEPFIAFRRVLLQILGCNECSMKHLLQSASTLRKGSRFSQSAAALHEFKFLCVSTGEQHLSLYWLGRLEEAKLLRAQGQDEMAISLAKYISQNCHSNEGASDVYRLVGKWLAETRSSSSRTILEKYLKPAVSLAEDQKTVDKKSIERQSQTYFNLAHYADALFRSYEERLTSSEWQAAMRLRKHKTLELEALLRRLKSSSKGDKTDYSVKIHELQKQLTMDKEEAEKLQVDRDNFLNLALEGYKHCLVIGDKYDVRVVQSYKFVPLVYQIASRMGSSKDGGGPHNFQFALVSLVKKMAVDHPYHTIFQLLALANGDRIKDKQRSRNSFVVDMDKILSARTLLDELTLYHGPVIEQMKQMVEIYIKLAELETQREDTNKRVALPREIRSVRQLELVPVVTASFPVDRNCKYRDGSFPYFKGLADSVMIMNGINAPKVVECLGSDGRKYRQLAKSGNDDLRQDAVMEQFFGLVNTFLQNNRDTWKRRLGVRTYKVIPFTPSAGVLEWVNGTLPLGEYLIASTRNGGAHGRKRTSVKHSRKFVRTSGGLYCWPGDRHSMNILIDQTTAQVVHIDLGVAFEQGLMLKTPERVPFRLTRDIIDGMGVTGVEGVFRRCCEETLAVMRTNKEALLTIVEVFIHDPLYKWALSPLKALQRQKGFHIFPYTLEFVAINLDDSQDEYEGNKDAARALMRVKQKLDGYEEGELRSVHGQVQQLIQDAIDPERLCQMFAGWGAWM</sequence>
<dbReference type="InterPro" id="IPR000403">
    <property type="entry name" value="PI3/4_kinase_cat_dom"/>
</dbReference>
<evidence type="ECO:0000256" key="9">
    <source>
        <dbReference type="ARBA" id="ARBA00023242"/>
    </source>
</evidence>
<dbReference type="FunFam" id="3.30.1010.10:FF:000023">
    <property type="entry name" value="Serine/threonine-protein kinase ATM"/>
    <property type="match status" value="1"/>
</dbReference>
<evidence type="ECO:0000256" key="10">
    <source>
        <dbReference type="ARBA" id="ARBA00023306"/>
    </source>
</evidence>
<feature type="domain" description="FAT" evidence="15">
    <location>
        <begin position="289"/>
        <end position="798"/>
    </location>
</feature>
<dbReference type="PROSITE" id="PS51189">
    <property type="entry name" value="FAT"/>
    <property type="match status" value="1"/>
</dbReference>
<dbReference type="InterPro" id="IPR018936">
    <property type="entry name" value="PI3/4_kinase_CS"/>
</dbReference>
<comment type="caution">
    <text evidence="17">The sequence shown here is derived from an EMBL/GenBank/DDBJ whole genome shotgun (WGS) entry which is preliminary data.</text>
</comment>
<feature type="domain" description="FATC" evidence="16">
    <location>
        <begin position="1184"/>
        <end position="1216"/>
    </location>
</feature>
<evidence type="ECO:0000256" key="8">
    <source>
        <dbReference type="ARBA" id="ARBA00022840"/>
    </source>
</evidence>
<evidence type="ECO:0000256" key="2">
    <source>
        <dbReference type="ARBA" id="ARBA00012513"/>
    </source>
</evidence>
<dbReference type="InterPro" id="IPR036940">
    <property type="entry name" value="PI3/4_kinase_cat_sf"/>
</dbReference>
<dbReference type="InterPro" id="IPR011009">
    <property type="entry name" value="Kinase-like_dom_sf"/>
</dbReference>
<dbReference type="InterPro" id="IPR003152">
    <property type="entry name" value="FATC_dom"/>
</dbReference>
<dbReference type="AlphaFoldDB" id="A0A6A6MRS6"/>
<reference evidence="17 18" key="1">
    <citation type="journal article" date="2020" name="Mol. Plant">
        <title>The Chromosome-Based Rubber Tree Genome Provides New Insights into Spurge Genome Evolution and Rubber Biosynthesis.</title>
        <authorList>
            <person name="Liu J."/>
            <person name="Shi C."/>
            <person name="Shi C.C."/>
            <person name="Li W."/>
            <person name="Zhang Q.J."/>
            <person name="Zhang Y."/>
            <person name="Li K."/>
            <person name="Lu H.F."/>
            <person name="Shi C."/>
            <person name="Zhu S.T."/>
            <person name="Xiao Z.Y."/>
            <person name="Nan H."/>
            <person name="Yue Y."/>
            <person name="Zhu X.G."/>
            <person name="Wu Y."/>
            <person name="Hong X.N."/>
            <person name="Fan G.Y."/>
            <person name="Tong Y."/>
            <person name="Zhang D."/>
            <person name="Mao C.L."/>
            <person name="Liu Y.L."/>
            <person name="Hao S.J."/>
            <person name="Liu W.Q."/>
            <person name="Lv M.Q."/>
            <person name="Zhang H.B."/>
            <person name="Liu Y."/>
            <person name="Hu-Tang G.R."/>
            <person name="Wang J.P."/>
            <person name="Wang J.H."/>
            <person name="Sun Y.H."/>
            <person name="Ni S.B."/>
            <person name="Chen W.B."/>
            <person name="Zhang X.C."/>
            <person name="Jiao Y.N."/>
            <person name="Eichler E.E."/>
            <person name="Li G.H."/>
            <person name="Liu X."/>
            <person name="Gao L.Z."/>
        </authorList>
    </citation>
    <scope>NUCLEOTIDE SEQUENCE [LARGE SCALE GENOMIC DNA]</scope>
    <source>
        <strain evidence="18">cv. GT1</strain>
        <tissue evidence="17">Leaf</tissue>
    </source>
</reference>
<proteinExistence type="predicted"/>
<comment type="subcellular location">
    <subcellularLocation>
        <location evidence="1">Nucleus</location>
    </subcellularLocation>
</comment>
<dbReference type="GO" id="GO:0006974">
    <property type="term" value="P:DNA damage response"/>
    <property type="evidence" value="ECO:0007669"/>
    <property type="project" value="UniProtKB-KW"/>
</dbReference>
<feature type="domain" description="PI3K/PI4K catalytic" evidence="14">
    <location>
        <begin position="904"/>
        <end position="1164"/>
    </location>
</feature>
<dbReference type="Pfam" id="PF02260">
    <property type="entry name" value="FATC"/>
    <property type="match status" value="1"/>
</dbReference>
<dbReference type="PANTHER" id="PTHR37079:SF4">
    <property type="entry name" value="SERINE_THREONINE-PROTEIN KINASE ATM"/>
    <property type="match status" value="1"/>
</dbReference>
<evidence type="ECO:0000256" key="3">
    <source>
        <dbReference type="ARBA" id="ARBA00022527"/>
    </source>
</evidence>
<keyword evidence="3" id="KW-0723">Serine/threonine-protein kinase</keyword>
<evidence type="ECO:0000313" key="18">
    <source>
        <dbReference type="Proteomes" id="UP000467840"/>
    </source>
</evidence>
<evidence type="ECO:0000259" key="16">
    <source>
        <dbReference type="PROSITE" id="PS51190"/>
    </source>
</evidence>
<keyword evidence="6" id="KW-0227">DNA damage</keyword>
<dbReference type="Pfam" id="PF00454">
    <property type="entry name" value="PI3_PI4_kinase"/>
    <property type="match status" value="2"/>
</dbReference>
<keyword evidence="5" id="KW-0547">Nucleotide-binding</keyword>
<dbReference type="Gene3D" id="3.30.1010.10">
    <property type="entry name" value="Phosphatidylinositol 3-kinase Catalytic Subunit, Chain A, domain 4"/>
    <property type="match status" value="1"/>
</dbReference>
<dbReference type="PROSITE" id="PS50290">
    <property type="entry name" value="PI3_4_KINASE_3"/>
    <property type="match status" value="1"/>
</dbReference>
<keyword evidence="10" id="KW-0131">Cell cycle</keyword>
<evidence type="ECO:0000259" key="14">
    <source>
        <dbReference type="PROSITE" id="PS50290"/>
    </source>
</evidence>
<evidence type="ECO:0000256" key="13">
    <source>
        <dbReference type="ARBA" id="ARBA00073111"/>
    </source>
</evidence>
<dbReference type="InterPro" id="IPR038980">
    <property type="entry name" value="ATM_plant"/>
</dbReference>
<evidence type="ECO:0000256" key="6">
    <source>
        <dbReference type="ARBA" id="ARBA00022763"/>
    </source>
</evidence>
<evidence type="ECO:0000256" key="7">
    <source>
        <dbReference type="ARBA" id="ARBA00022777"/>
    </source>
</evidence>
<organism evidence="17 18">
    <name type="scientific">Hevea brasiliensis</name>
    <name type="common">Para rubber tree</name>
    <name type="synonym">Siphonia brasiliensis</name>
    <dbReference type="NCBI Taxonomy" id="3981"/>
    <lineage>
        <taxon>Eukaryota</taxon>
        <taxon>Viridiplantae</taxon>
        <taxon>Streptophyta</taxon>
        <taxon>Embryophyta</taxon>
        <taxon>Tracheophyta</taxon>
        <taxon>Spermatophyta</taxon>
        <taxon>Magnoliopsida</taxon>
        <taxon>eudicotyledons</taxon>
        <taxon>Gunneridae</taxon>
        <taxon>Pentapetalae</taxon>
        <taxon>rosids</taxon>
        <taxon>fabids</taxon>
        <taxon>Malpighiales</taxon>
        <taxon>Euphorbiaceae</taxon>
        <taxon>Crotonoideae</taxon>
        <taxon>Micrandreae</taxon>
        <taxon>Hevea</taxon>
    </lineage>
</organism>
<dbReference type="Gene3D" id="1.10.1070.11">
    <property type="entry name" value="Phosphatidylinositol 3-/4-kinase, catalytic domain"/>
    <property type="match status" value="1"/>
</dbReference>
<dbReference type="InterPro" id="IPR014009">
    <property type="entry name" value="PIK_FAT"/>
</dbReference>
<dbReference type="SMART" id="SM01343">
    <property type="entry name" value="FATC"/>
    <property type="match status" value="1"/>
</dbReference>
<evidence type="ECO:0000259" key="15">
    <source>
        <dbReference type="PROSITE" id="PS51189"/>
    </source>
</evidence>
<dbReference type="PANTHER" id="PTHR37079">
    <property type="entry name" value="SERINE/THREONINE-PROTEIN KINASE ATM"/>
    <property type="match status" value="1"/>
</dbReference>
<comment type="catalytic activity">
    <reaction evidence="11">
        <text>L-threonyl-[protein] + ATP = O-phospho-L-threonyl-[protein] + ADP + H(+)</text>
        <dbReference type="Rhea" id="RHEA:46608"/>
        <dbReference type="Rhea" id="RHEA-COMP:11060"/>
        <dbReference type="Rhea" id="RHEA-COMP:11605"/>
        <dbReference type="ChEBI" id="CHEBI:15378"/>
        <dbReference type="ChEBI" id="CHEBI:30013"/>
        <dbReference type="ChEBI" id="CHEBI:30616"/>
        <dbReference type="ChEBI" id="CHEBI:61977"/>
        <dbReference type="ChEBI" id="CHEBI:456216"/>
        <dbReference type="EC" id="2.7.11.1"/>
    </reaction>
</comment>
<dbReference type="PROSITE" id="PS51190">
    <property type="entry name" value="FATC"/>
    <property type="match status" value="1"/>
</dbReference>
<dbReference type="PROSITE" id="PS00915">
    <property type="entry name" value="PI3_4_KINASE_1"/>
    <property type="match status" value="1"/>
</dbReference>
<protein>
    <recommendedName>
        <fullName evidence="13">Serine/threonine-protein kinase ATM</fullName>
        <ecNumber evidence="2">2.7.11.1</ecNumber>
    </recommendedName>
</protein>
<dbReference type="Proteomes" id="UP000467840">
    <property type="component" value="Chromosome 15"/>
</dbReference>
<accession>A0A6A6MRS6</accession>
<evidence type="ECO:0000256" key="4">
    <source>
        <dbReference type="ARBA" id="ARBA00022679"/>
    </source>
</evidence>
<dbReference type="EC" id="2.7.11.1" evidence="2"/>
<dbReference type="GO" id="GO:0005634">
    <property type="term" value="C:nucleus"/>
    <property type="evidence" value="ECO:0007669"/>
    <property type="project" value="UniProtKB-SubCell"/>
</dbReference>
<evidence type="ECO:0000256" key="5">
    <source>
        <dbReference type="ARBA" id="ARBA00022741"/>
    </source>
</evidence>
<evidence type="ECO:0000256" key="12">
    <source>
        <dbReference type="ARBA" id="ARBA00048679"/>
    </source>
</evidence>
<gene>
    <name evidence="17" type="ORF">GH714_040709</name>
</gene>